<proteinExistence type="predicted"/>
<evidence type="ECO:0000313" key="2">
    <source>
        <dbReference type="RefSeq" id="XP_065669859.1"/>
    </source>
</evidence>
<name>A0ABM4D6C9_HYDVU</name>
<dbReference type="Proteomes" id="UP001652625">
    <property type="component" value="Chromosome 12"/>
</dbReference>
<reference evidence="2" key="1">
    <citation type="submission" date="2025-08" db="UniProtKB">
        <authorList>
            <consortium name="RefSeq"/>
        </authorList>
    </citation>
    <scope>IDENTIFICATION</scope>
</reference>
<protein>
    <submittedName>
        <fullName evidence="2">Uncharacterized protein LOC136088847</fullName>
    </submittedName>
</protein>
<organism evidence="1 2">
    <name type="scientific">Hydra vulgaris</name>
    <name type="common">Hydra</name>
    <name type="synonym">Hydra attenuata</name>
    <dbReference type="NCBI Taxonomy" id="6087"/>
    <lineage>
        <taxon>Eukaryota</taxon>
        <taxon>Metazoa</taxon>
        <taxon>Cnidaria</taxon>
        <taxon>Hydrozoa</taxon>
        <taxon>Hydroidolina</taxon>
        <taxon>Anthoathecata</taxon>
        <taxon>Aplanulata</taxon>
        <taxon>Hydridae</taxon>
        <taxon>Hydra</taxon>
    </lineage>
</organism>
<accession>A0ABM4D6C9</accession>
<dbReference type="GeneID" id="136088847"/>
<gene>
    <name evidence="2" type="primary">LOC136088847</name>
</gene>
<keyword evidence="1" id="KW-1185">Reference proteome</keyword>
<sequence>MEIYFLNVLICLRAARLHQNTTYASSNKLSLPILTAKSSNTLLQITVYTKMSQQYNKYGMSRSQQENDKGVLPLSHNLDEDNIFIEDFRHLIKIIMLMLIKDICNLTSNKT</sequence>
<dbReference type="RefSeq" id="XP_065669859.1">
    <property type="nucleotide sequence ID" value="XM_065813787.1"/>
</dbReference>
<evidence type="ECO:0000313" key="1">
    <source>
        <dbReference type="Proteomes" id="UP001652625"/>
    </source>
</evidence>